<feature type="signal peptide" evidence="1">
    <location>
        <begin position="1"/>
        <end position="27"/>
    </location>
</feature>
<organism evidence="2 3">
    <name type="scientific">Sphingomonas hankyongi</name>
    <dbReference type="NCBI Taxonomy" id="2908209"/>
    <lineage>
        <taxon>Bacteria</taxon>
        <taxon>Pseudomonadati</taxon>
        <taxon>Pseudomonadota</taxon>
        <taxon>Alphaproteobacteria</taxon>
        <taxon>Sphingomonadales</taxon>
        <taxon>Sphingomonadaceae</taxon>
        <taxon>Sphingomonas</taxon>
    </lineage>
</organism>
<evidence type="ECO:0000313" key="3">
    <source>
        <dbReference type="Proteomes" id="UP001165342"/>
    </source>
</evidence>
<keyword evidence="1" id="KW-0732">Signal</keyword>
<dbReference type="Proteomes" id="UP001165342">
    <property type="component" value="Unassembled WGS sequence"/>
</dbReference>
<feature type="chain" id="PRO_5047096540" description="Secreted protein" evidence="1">
    <location>
        <begin position="28"/>
        <end position="134"/>
    </location>
</feature>
<accession>A0ABT0S236</accession>
<comment type="caution">
    <text evidence="2">The sequence shown here is derived from an EMBL/GenBank/DDBJ whole genome shotgun (WGS) entry which is preliminary data.</text>
</comment>
<sequence length="134" mass="14185">MSKLTMMLSAAATAVAGIAALPAPATAQTQTVGEIVVYGTDPCPRATDDTVVICRRLPEAMRYRLPEQYRPGATFQEKQSWTNKARTAATLGNTGIGSCTAVGPGGTSGCLVQEIEQNKQTRKQEQQATTAPEQ</sequence>
<name>A0ABT0S236_9SPHN</name>
<proteinExistence type="predicted"/>
<evidence type="ECO:0000256" key="1">
    <source>
        <dbReference type="SAM" id="SignalP"/>
    </source>
</evidence>
<evidence type="ECO:0000313" key="2">
    <source>
        <dbReference type="EMBL" id="MCL6729907.1"/>
    </source>
</evidence>
<evidence type="ECO:0008006" key="4">
    <source>
        <dbReference type="Google" id="ProtNLM"/>
    </source>
</evidence>
<dbReference type="RefSeq" id="WP_249831373.1">
    <property type="nucleotide sequence ID" value="NZ_JAMGBE010000002.1"/>
</dbReference>
<dbReference type="EMBL" id="JAMGBE010000002">
    <property type="protein sequence ID" value="MCL6729907.1"/>
    <property type="molecule type" value="Genomic_DNA"/>
</dbReference>
<protein>
    <recommendedName>
        <fullName evidence="4">Secreted protein</fullName>
    </recommendedName>
</protein>
<reference evidence="2" key="1">
    <citation type="submission" date="2022-05" db="EMBL/GenBank/DDBJ databases">
        <authorList>
            <person name="Jo J.-H."/>
            <person name="Im W.-T."/>
        </authorList>
    </citation>
    <scope>NUCLEOTIDE SEQUENCE</scope>
    <source>
        <strain evidence="2">SE220</strain>
    </source>
</reference>
<keyword evidence="3" id="KW-1185">Reference proteome</keyword>
<gene>
    <name evidence="2" type="ORF">LZ538_07535</name>
</gene>